<name>A0A286UAX9_9AGAM</name>
<dbReference type="EMBL" id="NBII01000008">
    <property type="protein sequence ID" value="PAV16717.1"/>
    <property type="molecule type" value="Genomic_DNA"/>
</dbReference>
<dbReference type="Pfam" id="PF00848">
    <property type="entry name" value="Ring_hydroxyl_A"/>
    <property type="match status" value="1"/>
</dbReference>
<dbReference type="InterPro" id="IPR017941">
    <property type="entry name" value="Rieske_2Fe-2S"/>
</dbReference>
<dbReference type="GO" id="GO:0051537">
    <property type="term" value="F:2 iron, 2 sulfur cluster binding"/>
    <property type="evidence" value="ECO:0007669"/>
    <property type="project" value="UniProtKB-KW"/>
</dbReference>
<dbReference type="UniPathway" id="UPA00529">
    <property type="reaction ID" value="UER00430"/>
</dbReference>
<evidence type="ECO:0000256" key="5">
    <source>
        <dbReference type="ARBA" id="ARBA00012763"/>
    </source>
</evidence>
<dbReference type="CDD" id="cd00680">
    <property type="entry name" value="RHO_alpha_C"/>
    <property type="match status" value="1"/>
</dbReference>
<dbReference type="SUPFAM" id="SSF50022">
    <property type="entry name" value="ISP domain"/>
    <property type="match status" value="1"/>
</dbReference>
<dbReference type="InParanoid" id="A0A286UAX9"/>
<keyword evidence="7" id="KW-0001">2Fe-2S</keyword>
<dbReference type="InterPro" id="IPR015879">
    <property type="entry name" value="Ring_hydroxy_dOase_asu_C_dom"/>
</dbReference>
<keyword evidence="11" id="KW-0411">Iron-sulfur</keyword>
<feature type="domain" description="Rieske" evidence="13">
    <location>
        <begin position="85"/>
        <end position="157"/>
    </location>
</feature>
<comment type="cofactor">
    <cofactor evidence="1">
        <name>Fe cation</name>
        <dbReference type="ChEBI" id="CHEBI:24875"/>
    </cofactor>
</comment>
<evidence type="ECO:0000256" key="9">
    <source>
        <dbReference type="ARBA" id="ARBA00023002"/>
    </source>
</evidence>
<evidence type="ECO:0000313" key="15">
    <source>
        <dbReference type="Proteomes" id="UP000217199"/>
    </source>
</evidence>
<gene>
    <name evidence="14" type="ORF">PNOK_0833700</name>
</gene>
<evidence type="ECO:0000256" key="7">
    <source>
        <dbReference type="ARBA" id="ARBA00022714"/>
    </source>
</evidence>
<dbReference type="GO" id="GO:0005506">
    <property type="term" value="F:iron ion binding"/>
    <property type="evidence" value="ECO:0007669"/>
    <property type="project" value="InterPro"/>
</dbReference>
<sequence>MPVPVVISTTENQIESISDLKANAGLQDSSSSTNITLPARWMYDEKIFELEKRSIFSKVWLLTSHICHFSKPGDYISGNYVFDYFIIRDRDDKYQAFHNVCRHRAYPVITKTEGSSLIVGCKYHGWSYNAKGELTKAPKFDNVEGFNKSENGLFKIHTHVTLQGFIFINFDSSPTPIPFEEHFDQLPREWKDTDFTQYEPYYKRTAIGEFNWKTMMDGYQECYHCTVAHPGFAKSLDLKNYQVEPMENSARHFAPKKSDPSDLQRFTFVFPTNGVTVTPDLWYIMRTAPISATKTRMEFDVFSRKGTSKEVLQENKEFFTQVQQEDFDLCEKTQRGLNAGIYNQGTLHPKEERGVLYYQGLVLRYCQKHMEAEKQLGKLVYPARPASQGEGGSPQCEASRLCAEMDSDEKGALSW</sequence>
<evidence type="ECO:0000259" key="13">
    <source>
        <dbReference type="PROSITE" id="PS51296"/>
    </source>
</evidence>
<protein>
    <recommendedName>
        <fullName evidence="6">Choline monooxygenase, chloroplastic</fullName>
        <ecNumber evidence="5">1.14.15.7</ecNumber>
    </recommendedName>
</protein>
<dbReference type="PRINTS" id="PR00090">
    <property type="entry name" value="RNGDIOXGNASE"/>
</dbReference>
<evidence type="ECO:0000256" key="1">
    <source>
        <dbReference type="ARBA" id="ARBA00001962"/>
    </source>
</evidence>
<dbReference type="PROSITE" id="PS51296">
    <property type="entry name" value="RIESKE"/>
    <property type="match status" value="1"/>
</dbReference>
<dbReference type="EC" id="1.14.15.7" evidence="5"/>
<keyword evidence="8" id="KW-0479">Metal-binding</keyword>
<dbReference type="OrthoDB" id="426882at2759"/>
<evidence type="ECO:0000256" key="6">
    <source>
        <dbReference type="ARBA" id="ARBA00014931"/>
    </source>
</evidence>
<dbReference type="GO" id="GO:0019285">
    <property type="term" value="P:glycine betaine biosynthetic process from choline"/>
    <property type="evidence" value="ECO:0007669"/>
    <property type="project" value="UniProtKB-UniPathway"/>
</dbReference>
<evidence type="ECO:0000256" key="3">
    <source>
        <dbReference type="ARBA" id="ARBA00004866"/>
    </source>
</evidence>
<dbReference type="Pfam" id="PF00355">
    <property type="entry name" value="Rieske"/>
    <property type="match status" value="1"/>
</dbReference>
<comment type="similarity">
    <text evidence="4">Belongs to the choline monooxygenase family.</text>
</comment>
<dbReference type="CDD" id="cd03469">
    <property type="entry name" value="Rieske_RO_Alpha_N"/>
    <property type="match status" value="1"/>
</dbReference>
<comment type="caution">
    <text evidence="14">The sequence shown here is derived from an EMBL/GenBank/DDBJ whole genome shotgun (WGS) entry which is preliminary data.</text>
</comment>
<organism evidence="14 15">
    <name type="scientific">Pyrrhoderma noxium</name>
    <dbReference type="NCBI Taxonomy" id="2282107"/>
    <lineage>
        <taxon>Eukaryota</taxon>
        <taxon>Fungi</taxon>
        <taxon>Dikarya</taxon>
        <taxon>Basidiomycota</taxon>
        <taxon>Agaricomycotina</taxon>
        <taxon>Agaricomycetes</taxon>
        <taxon>Hymenochaetales</taxon>
        <taxon>Hymenochaetaceae</taxon>
        <taxon>Pyrrhoderma</taxon>
    </lineage>
</organism>
<evidence type="ECO:0000256" key="8">
    <source>
        <dbReference type="ARBA" id="ARBA00022723"/>
    </source>
</evidence>
<dbReference type="STRING" id="2282107.A0A286UAX9"/>
<comment type="pathway">
    <text evidence="3">Amine and polyamine biosynthesis; betaine biosynthesis via choline pathway; betaine aldehyde from choline (monooxygenase route): step 1/1.</text>
</comment>
<dbReference type="PANTHER" id="PTHR43756">
    <property type="entry name" value="CHOLINE MONOOXYGENASE, CHLOROPLASTIC"/>
    <property type="match status" value="1"/>
</dbReference>
<keyword evidence="15" id="KW-1185">Reference proteome</keyword>
<comment type="catalytic activity">
    <reaction evidence="12">
        <text>choline + 2 reduced [2Fe-2S]-[ferredoxin] + O2 + 2 H(+) = betaine aldehyde hydrate + 2 oxidized [2Fe-2S]-[ferredoxin] + H2O</text>
        <dbReference type="Rhea" id="RHEA:17769"/>
        <dbReference type="Rhea" id="RHEA-COMP:10000"/>
        <dbReference type="Rhea" id="RHEA-COMP:10001"/>
        <dbReference type="ChEBI" id="CHEBI:15354"/>
        <dbReference type="ChEBI" id="CHEBI:15377"/>
        <dbReference type="ChEBI" id="CHEBI:15378"/>
        <dbReference type="ChEBI" id="CHEBI:15379"/>
        <dbReference type="ChEBI" id="CHEBI:15870"/>
        <dbReference type="ChEBI" id="CHEBI:33737"/>
        <dbReference type="ChEBI" id="CHEBI:33738"/>
        <dbReference type="EC" id="1.14.15.7"/>
    </reaction>
</comment>
<evidence type="ECO:0000256" key="2">
    <source>
        <dbReference type="ARBA" id="ARBA00002149"/>
    </source>
</evidence>
<evidence type="ECO:0000256" key="11">
    <source>
        <dbReference type="ARBA" id="ARBA00023014"/>
    </source>
</evidence>
<dbReference type="InterPro" id="IPR036922">
    <property type="entry name" value="Rieske_2Fe-2S_sf"/>
</dbReference>
<keyword evidence="9" id="KW-0560">Oxidoreductase</keyword>
<dbReference type="Gene3D" id="2.102.10.10">
    <property type="entry name" value="Rieske [2Fe-2S] iron-sulphur domain"/>
    <property type="match status" value="1"/>
</dbReference>
<evidence type="ECO:0000256" key="4">
    <source>
        <dbReference type="ARBA" id="ARBA00010848"/>
    </source>
</evidence>
<dbReference type="InterPro" id="IPR001663">
    <property type="entry name" value="Rng_hydr_dOase-A"/>
</dbReference>
<keyword evidence="10" id="KW-0408">Iron</keyword>
<accession>A0A286UAX9</accession>
<dbReference type="AlphaFoldDB" id="A0A286UAX9"/>
<dbReference type="Gene3D" id="3.90.380.10">
    <property type="entry name" value="Naphthalene 1,2-dioxygenase Alpha Subunit, Chain A, domain 1"/>
    <property type="match status" value="2"/>
</dbReference>
<dbReference type="Proteomes" id="UP000217199">
    <property type="component" value="Unassembled WGS sequence"/>
</dbReference>
<dbReference type="SUPFAM" id="SSF55961">
    <property type="entry name" value="Bet v1-like"/>
    <property type="match status" value="1"/>
</dbReference>
<evidence type="ECO:0000313" key="14">
    <source>
        <dbReference type="EMBL" id="PAV16717.1"/>
    </source>
</evidence>
<reference evidence="14 15" key="1">
    <citation type="journal article" date="2017" name="Mol. Ecol.">
        <title>Comparative and population genomic landscape of Phellinus noxius: A hypervariable fungus causing root rot in trees.</title>
        <authorList>
            <person name="Chung C.L."/>
            <person name="Lee T.J."/>
            <person name="Akiba M."/>
            <person name="Lee H.H."/>
            <person name="Kuo T.H."/>
            <person name="Liu D."/>
            <person name="Ke H.M."/>
            <person name="Yokoi T."/>
            <person name="Roa M.B."/>
            <person name="Lu M.J."/>
            <person name="Chang Y.Y."/>
            <person name="Ann P.J."/>
            <person name="Tsai J.N."/>
            <person name="Chen C.Y."/>
            <person name="Tzean S.S."/>
            <person name="Ota Y."/>
            <person name="Hattori T."/>
            <person name="Sahashi N."/>
            <person name="Liou R.F."/>
            <person name="Kikuchi T."/>
            <person name="Tsai I.J."/>
        </authorList>
    </citation>
    <scope>NUCLEOTIDE SEQUENCE [LARGE SCALE GENOMIC DNA]</scope>
    <source>
        <strain evidence="14 15">FFPRI411160</strain>
    </source>
</reference>
<dbReference type="GO" id="GO:0019133">
    <property type="term" value="F:choline monooxygenase activity"/>
    <property type="evidence" value="ECO:0007669"/>
    <property type="project" value="UniProtKB-EC"/>
</dbReference>
<comment type="function">
    <text evidence="2">Catalyzes the first step of the osmoprotectant glycine betaine synthesis.</text>
</comment>
<evidence type="ECO:0000256" key="12">
    <source>
        <dbReference type="ARBA" id="ARBA00049097"/>
    </source>
</evidence>
<evidence type="ECO:0000256" key="10">
    <source>
        <dbReference type="ARBA" id="ARBA00023004"/>
    </source>
</evidence>
<proteinExistence type="inferred from homology"/>
<dbReference type="PANTHER" id="PTHR43756:SF5">
    <property type="entry name" value="CHOLINE MONOOXYGENASE, CHLOROPLASTIC"/>
    <property type="match status" value="1"/>
</dbReference>